<feature type="compositionally biased region" description="Basic and acidic residues" evidence="1">
    <location>
        <begin position="257"/>
        <end position="268"/>
    </location>
</feature>
<feature type="domain" description="PH-15" evidence="2">
    <location>
        <begin position="12"/>
        <end position="109"/>
    </location>
</feature>
<dbReference type="AlphaFoldDB" id="A0AA36GVH3"/>
<evidence type="ECO:0000256" key="1">
    <source>
        <dbReference type="SAM" id="MobiDB-lite"/>
    </source>
</evidence>
<dbReference type="EMBL" id="CATQJL010000223">
    <property type="protein sequence ID" value="CAJ0598901.1"/>
    <property type="molecule type" value="Genomic_DNA"/>
</dbReference>
<protein>
    <recommendedName>
        <fullName evidence="2">PH-15 domain-containing protein</fullName>
    </recommendedName>
</protein>
<organism evidence="3 4">
    <name type="scientific">Cylicocyclus nassatus</name>
    <name type="common">Nematode worm</name>
    <dbReference type="NCBI Taxonomy" id="53992"/>
    <lineage>
        <taxon>Eukaryota</taxon>
        <taxon>Metazoa</taxon>
        <taxon>Ecdysozoa</taxon>
        <taxon>Nematoda</taxon>
        <taxon>Chromadorea</taxon>
        <taxon>Rhabditida</taxon>
        <taxon>Rhabditina</taxon>
        <taxon>Rhabditomorpha</taxon>
        <taxon>Strongyloidea</taxon>
        <taxon>Strongylidae</taxon>
        <taxon>Cylicocyclus</taxon>
    </lineage>
</organism>
<evidence type="ECO:0000313" key="4">
    <source>
        <dbReference type="Proteomes" id="UP001176961"/>
    </source>
</evidence>
<reference evidence="3" key="1">
    <citation type="submission" date="2023-07" db="EMBL/GenBank/DDBJ databases">
        <authorList>
            <consortium name="CYATHOMIX"/>
        </authorList>
    </citation>
    <scope>NUCLEOTIDE SEQUENCE</scope>
    <source>
        <strain evidence="3">N/A</strain>
    </source>
</reference>
<dbReference type="Pfam" id="PF17339">
    <property type="entry name" value="PH_15"/>
    <property type="match status" value="1"/>
</dbReference>
<name>A0AA36GVH3_CYLNA</name>
<sequence>MSCFRPYTNEPLPDQDEYCREPGAMCGYVEKSLSRSKWDKRLAIISAQGELIIYKEPLMGKIYELKKMKNMRLERLANGRIVVQIYLNDGKKVKLRLSGENAAAWAAKLINIKGESLGHQTHPNIDYTSLQSRVPLRSETVKSQSPQEKILGIHRASPSISNNSKFSYSVTLQEGEESSEDYGISRNGGEDVLLSGDFPSIIDCAKFDGMGRARGGKVQEDVSEMIHTIMTTSSHTSSNRKLIRQQVDELIKKHMQENGKRRENDYHPETICPPLNSNNVSASNRIQNCM</sequence>
<proteinExistence type="predicted"/>
<gene>
    <name evidence="3" type="ORF">CYNAS_LOCUS10884</name>
</gene>
<feature type="region of interest" description="Disordered" evidence="1">
    <location>
        <begin position="257"/>
        <end position="279"/>
    </location>
</feature>
<dbReference type="InterPro" id="IPR040443">
    <property type="entry name" value="PH_15"/>
</dbReference>
<comment type="caution">
    <text evidence="3">The sequence shown here is derived from an EMBL/GenBank/DDBJ whole genome shotgun (WGS) entry which is preliminary data.</text>
</comment>
<evidence type="ECO:0000313" key="3">
    <source>
        <dbReference type="EMBL" id="CAJ0598901.1"/>
    </source>
</evidence>
<keyword evidence="4" id="KW-1185">Reference proteome</keyword>
<accession>A0AA36GVH3</accession>
<dbReference type="Proteomes" id="UP001176961">
    <property type="component" value="Unassembled WGS sequence"/>
</dbReference>
<evidence type="ECO:0000259" key="2">
    <source>
        <dbReference type="Pfam" id="PF17339"/>
    </source>
</evidence>